<reference evidence="2 3" key="1">
    <citation type="submission" date="2019-04" db="EMBL/GenBank/DDBJ databases">
        <title>Phreatobacter aquaticus sp. nov.</title>
        <authorList>
            <person name="Choi A."/>
        </authorList>
    </citation>
    <scope>NUCLEOTIDE SEQUENCE [LARGE SCALE GENOMIC DNA]</scope>
    <source>
        <strain evidence="2 3">KCTC 52518</strain>
    </source>
</reference>
<proteinExistence type="predicted"/>
<gene>
    <name evidence="2" type="ORF">E8M01_00190</name>
</gene>
<dbReference type="AlphaFoldDB" id="A0A4D7B016"/>
<dbReference type="EMBL" id="CP039690">
    <property type="protein sequence ID" value="QCI62796.1"/>
    <property type="molecule type" value="Genomic_DNA"/>
</dbReference>
<keyword evidence="1" id="KW-0812">Transmembrane</keyword>
<evidence type="ECO:0000313" key="3">
    <source>
        <dbReference type="Proteomes" id="UP000298781"/>
    </source>
</evidence>
<feature type="transmembrane region" description="Helical" evidence="1">
    <location>
        <begin position="7"/>
        <end position="31"/>
    </location>
</feature>
<evidence type="ECO:0000313" key="2">
    <source>
        <dbReference type="EMBL" id="QCI62796.1"/>
    </source>
</evidence>
<protein>
    <submittedName>
        <fullName evidence="2">DUF4175 domain-containing protein</fullName>
    </submittedName>
</protein>
<keyword evidence="1" id="KW-0472">Membrane</keyword>
<name>A0A4D7B016_9HYPH</name>
<keyword evidence="3" id="KW-1185">Reference proteome</keyword>
<sequence>MIITRAIAIACLTVFAWLLWVTTGLFCILLAMGWYSGDPPLKLTYLTVLAAGALVGGGLCRYLAGRIEGPSRG</sequence>
<feature type="transmembrane region" description="Helical" evidence="1">
    <location>
        <begin position="43"/>
        <end position="64"/>
    </location>
</feature>
<organism evidence="2 3">
    <name type="scientific">Phreatobacter stygius</name>
    <dbReference type="NCBI Taxonomy" id="1940610"/>
    <lineage>
        <taxon>Bacteria</taxon>
        <taxon>Pseudomonadati</taxon>
        <taxon>Pseudomonadota</taxon>
        <taxon>Alphaproteobacteria</taxon>
        <taxon>Hyphomicrobiales</taxon>
        <taxon>Phreatobacteraceae</taxon>
        <taxon>Phreatobacter</taxon>
    </lineage>
</organism>
<dbReference type="KEGG" id="pstg:E8M01_00190"/>
<dbReference type="Proteomes" id="UP000298781">
    <property type="component" value="Chromosome"/>
</dbReference>
<dbReference type="RefSeq" id="WP_136958259.1">
    <property type="nucleotide sequence ID" value="NZ_CP039690.1"/>
</dbReference>
<accession>A0A4D7B016</accession>
<evidence type="ECO:0000256" key="1">
    <source>
        <dbReference type="SAM" id="Phobius"/>
    </source>
</evidence>
<keyword evidence="1" id="KW-1133">Transmembrane helix</keyword>